<proteinExistence type="predicted"/>
<sequence length="194" mass="22636">MFGSRLRWYSSPSTRLVSSSIHESFEWHYFYSILQVFLQEQRGTGTQKSQLMLDLTAAMPREKSDQGLSPQPRQPETKFRRRSDHETLRRSNGSLLCCCDIPRTLDKIIETDLVKPVRDPQDENNARQRRLFVTIWPSRHELMVSTFRLDQISSTAPSYKRVQGELSDGKAWFLHSNSRDKLAVSRTSFSTRDH</sequence>
<dbReference type="Proteomes" id="UP000712600">
    <property type="component" value="Unassembled WGS sequence"/>
</dbReference>
<gene>
    <name evidence="2" type="ORF">F2Q69_00058389</name>
</gene>
<comment type="caution">
    <text evidence="2">The sequence shown here is derived from an EMBL/GenBank/DDBJ whole genome shotgun (WGS) entry which is preliminary data.</text>
</comment>
<reference evidence="2" key="1">
    <citation type="submission" date="2019-12" db="EMBL/GenBank/DDBJ databases">
        <title>Genome sequencing and annotation of Brassica cretica.</title>
        <authorList>
            <person name="Studholme D.J."/>
            <person name="Sarris P."/>
        </authorList>
    </citation>
    <scope>NUCLEOTIDE SEQUENCE</scope>
    <source>
        <strain evidence="2">PFS-109/04</strain>
        <tissue evidence="2">Leaf</tissue>
    </source>
</reference>
<accession>A0A8S9RAI8</accession>
<protein>
    <submittedName>
        <fullName evidence="2">Uncharacterized protein</fullName>
    </submittedName>
</protein>
<organism evidence="2 3">
    <name type="scientific">Brassica cretica</name>
    <name type="common">Mustard</name>
    <dbReference type="NCBI Taxonomy" id="69181"/>
    <lineage>
        <taxon>Eukaryota</taxon>
        <taxon>Viridiplantae</taxon>
        <taxon>Streptophyta</taxon>
        <taxon>Embryophyta</taxon>
        <taxon>Tracheophyta</taxon>
        <taxon>Spermatophyta</taxon>
        <taxon>Magnoliopsida</taxon>
        <taxon>eudicotyledons</taxon>
        <taxon>Gunneridae</taxon>
        <taxon>Pentapetalae</taxon>
        <taxon>rosids</taxon>
        <taxon>malvids</taxon>
        <taxon>Brassicales</taxon>
        <taxon>Brassicaceae</taxon>
        <taxon>Brassiceae</taxon>
        <taxon>Brassica</taxon>
    </lineage>
</organism>
<dbReference type="AlphaFoldDB" id="A0A8S9RAI8"/>
<feature type="compositionally biased region" description="Basic and acidic residues" evidence="1">
    <location>
        <begin position="75"/>
        <end position="87"/>
    </location>
</feature>
<evidence type="ECO:0000313" key="3">
    <source>
        <dbReference type="Proteomes" id="UP000712600"/>
    </source>
</evidence>
<name>A0A8S9RAI8_BRACR</name>
<evidence type="ECO:0000256" key="1">
    <source>
        <dbReference type="SAM" id="MobiDB-lite"/>
    </source>
</evidence>
<feature type="region of interest" description="Disordered" evidence="1">
    <location>
        <begin position="60"/>
        <end position="87"/>
    </location>
</feature>
<dbReference type="EMBL" id="QGKX02000095">
    <property type="protein sequence ID" value="KAF3569811.1"/>
    <property type="molecule type" value="Genomic_DNA"/>
</dbReference>
<evidence type="ECO:0000313" key="2">
    <source>
        <dbReference type="EMBL" id="KAF3569811.1"/>
    </source>
</evidence>